<dbReference type="PATRIC" id="fig|1359196.3.peg.548"/>
<comment type="caution">
    <text evidence="1">The sequence shown here is derived from an EMBL/GenBank/DDBJ whole genome shotgun (WGS) entry which is preliminary data.</text>
</comment>
<dbReference type="RefSeq" id="WP_011270683.1">
    <property type="nucleotide sequence ID" value="NZ_LANQ01000001.1"/>
</dbReference>
<reference evidence="1 2" key="1">
    <citation type="submission" date="2015-01" db="EMBL/GenBank/DDBJ databases">
        <title>Genome Sequencing of Rickettsiales.</title>
        <authorList>
            <person name="Daugherty S.C."/>
            <person name="Su Q."/>
            <person name="Abolude K."/>
            <person name="Beier-Sexton M."/>
            <person name="Carlyon J.A."/>
            <person name="Carter R."/>
            <person name="Day N.P."/>
            <person name="Dumler S.J."/>
            <person name="Dyachenko V."/>
            <person name="Godinez A."/>
            <person name="Kurtti T.J."/>
            <person name="Lichay M."/>
            <person name="Mullins K.E."/>
            <person name="Ott S."/>
            <person name="Pappas-Brown V."/>
            <person name="Paris D.H."/>
            <person name="Patel P."/>
            <person name="Richards A.L."/>
            <person name="Sadzewicz L."/>
            <person name="Sears K."/>
            <person name="Seidman D."/>
            <person name="Sengamalay N."/>
            <person name="Stenos J."/>
            <person name="Tallon L.J."/>
            <person name="Vincent G."/>
            <person name="Fraser C.M."/>
            <person name="Munderloh U."/>
            <person name="Dunning-Hotopp J.C."/>
        </authorList>
    </citation>
    <scope>NUCLEOTIDE SEQUENCE [LARGE SCALE GENOMIC DNA]</scope>
    <source>
        <strain evidence="1 2">Pedreira</strain>
    </source>
</reference>
<proteinExistence type="predicted"/>
<dbReference type="EMBL" id="LANQ01000001">
    <property type="protein sequence ID" value="KJV58190.1"/>
    <property type="molecule type" value="Genomic_DNA"/>
</dbReference>
<protein>
    <submittedName>
        <fullName evidence="1">Putative phosphoribosylaminoimidazole-succinocarboxamide synthase</fullName>
    </submittedName>
</protein>
<evidence type="ECO:0000313" key="2">
    <source>
        <dbReference type="Proteomes" id="UP000033475"/>
    </source>
</evidence>
<dbReference type="AlphaFoldDB" id="A0A0F3MR23"/>
<dbReference type="Proteomes" id="UP000033475">
    <property type="component" value="Unassembled WGS sequence"/>
</dbReference>
<organism evidence="1 2">
    <name type="scientific">Rickettsia felis str. Pedreira</name>
    <dbReference type="NCBI Taxonomy" id="1359196"/>
    <lineage>
        <taxon>Bacteria</taxon>
        <taxon>Pseudomonadati</taxon>
        <taxon>Pseudomonadota</taxon>
        <taxon>Alphaproteobacteria</taxon>
        <taxon>Rickettsiales</taxon>
        <taxon>Rickettsiaceae</taxon>
        <taxon>Rickettsieae</taxon>
        <taxon>Rickettsia</taxon>
        <taxon>spotted fever group</taxon>
    </lineage>
</organism>
<evidence type="ECO:0000313" key="1">
    <source>
        <dbReference type="EMBL" id="KJV58190.1"/>
    </source>
</evidence>
<accession>A0A0F3MR23</accession>
<gene>
    <name evidence="1" type="ORF">RFEPED_0565</name>
</gene>
<name>A0A0F3MR23_RICFI</name>
<sequence length="533" mass="60824">MKIRFIIISFIALILVGWGYAAYKFEHQSKENIISILDEYGEYVTYDSIKVNKYGFSITLNKVMLKPIDFYFDEIVIRHIPFLNITKIDSYGNDVKITIAQDEKNIFYSPDHHTTIWFRKSLFNREPDYWKLSLSDNKSTLYSSLDAEKLAESDISNSVITNTKTSDNLNLLILDGENTVSFISENYRGNLYDKIFEFLRDKIANDSDTASFEYGLTKLDILNLPISYNSKLKLKYSDELLALGKLLIQNFSLNQKQDENMHAVIFMQMLGELVKGKPFLFSCDIERKGKVESYLYKLNIEKDKIFDFALNSKSTIEPSETYQKTAVEALGSYFSNGLNKRAELDKIFKLTSPITQEDGEKVMGVFAKINNSEFNLKGEFDPEAKKLSGKTNLVMDDFNFAIDIDMPNLDNPLNLESVIKLSDPNAFINNFVNYTDNAVIPVLNKMEGSKEFALNLGKQSSVIKQYGFRAIEAFSKNSELKDGESLVVDVKGKDTGLTFNDKAIDQIFGDARVLEFMNAMAQIEQERKQVVGK</sequence>